<comment type="similarity">
    <text evidence="2 10">Belongs to the cation transport ATPase (P-type) (TC 3.A.3) family. Type IB subfamily.</text>
</comment>
<evidence type="ECO:0000256" key="2">
    <source>
        <dbReference type="ARBA" id="ARBA00006024"/>
    </source>
</evidence>
<evidence type="ECO:0000259" key="11">
    <source>
        <dbReference type="PROSITE" id="PS50846"/>
    </source>
</evidence>
<keyword evidence="8 10" id="KW-1133">Transmembrane helix</keyword>
<dbReference type="Pfam" id="PF00403">
    <property type="entry name" value="HMA"/>
    <property type="match status" value="1"/>
</dbReference>
<dbReference type="InterPro" id="IPR006121">
    <property type="entry name" value="HMA_dom"/>
</dbReference>
<dbReference type="NCBIfam" id="TIGR01525">
    <property type="entry name" value="ATPase-IB_hvy"/>
    <property type="match status" value="1"/>
</dbReference>
<dbReference type="Proteomes" id="UP001318300">
    <property type="component" value="Unassembled WGS sequence"/>
</dbReference>
<feature type="transmembrane region" description="Helical" evidence="10">
    <location>
        <begin position="196"/>
        <end position="214"/>
    </location>
</feature>
<dbReference type="Pfam" id="PF00702">
    <property type="entry name" value="Hydrolase"/>
    <property type="match status" value="1"/>
</dbReference>
<dbReference type="EMBL" id="JAAOYO010000003">
    <property type="protein sequence ID" value="NII41736.1"/>
    <property type="molecule type" value="Genomic_DNA"/>
</dbReference>
<protein>
    <submittedName>
        <fullName evidence="12">Cu+-exporting ATPase</fullName>
    </submittedName>
</protein>
<dbReference type="InterPro" id="IPR001757">
    <property type="entry name" value="P_typ_ATPase"/>
</dbReference>
<dbReference type="RefSeq" id="WP_341849871.1">
    <property type="nucleotide sequence ID" value="NZ_JAAOYO010000003.1"/>
</dbReference>
<dbReference type="PRINTS" id="PR00120">
    <property type="entry name" value="HATPASE"/>
</dbReference>
<dbReference type="SFLD" id="SFLDF00027">
    <property type="entry name" value="p-type_atpase"/>
    <property type="match status" value="1"/>
</dbReference>
<dbReference type="InterPro" id="IPR018303">
    <property type="entry name" value="ATPase_P-typ_P_site"/>
</dbReference>
<evidence type="ECO:0000256" key="8">
    <source>
        <dbReference type="ARBA" id="ARBA00022989"/>
    </source>
</evidence>
<accession>A0ABX0TBA1</accession>
<dbReference type="InterPro" id="IPR036163">
    <property type="entry name" value="HMA_dom_sf"/>
</dbReference>
<dbReference type="SUPFAM" id="SSF55008">
    <property type="entry name" value="HMA, heavy metal-associated domain"/>
    <property type="match status" value="1"/>
</dbReference>
<dbReference type="SUPFAM" id="SSF56784">
    <property type="entry name" value="HAD-like"/>
    <property type="match status" value="1"/>
</dbReference>
<dbReference type="PROSITE" id="PS01047">
    <property type="entry name" value="HMA_1"/>
    <property type="match status" value="1"/>
</dbReference>
<evidence type="ECO:0000256" key="4">
    <source>
        <dbReference type="ARBA" id="ARBA00022723"/>
    </source>
</evidence>
<evidence type="ECO:0000256" key="3">
    <source>
        <dbReference type="ARBA" id="ARBA00022692"/>
    </source>
</evidence>
<feature type="domain" description="HMA" evidence="11">
    <location>
        <begin position="10"/>
        <end position="74"/>
    </location>
</feature>
<gene>
    <name evidence="12" type="ORF">E9228_002383</name>
</gene>
<dbReference type="Gene3D" id="3.40.50.1000">
    <property type="entry name" value="HAD superfamily/HAD-like"/>
    <property type="match status" value="1"/>
</dbReference>
<keyword evidence="13" id="KW-1185">Reference proteome</keyword>
<evidence type="ECO:0000256" key="5">
    <source>
        <dbReference type="ARBA" id="ARBA00022741"/>
    </source>
</evidence>
<feature type="transmembrane region" description="Helical" evidence="10">
    <location>
        <begin position="348"/>
        <end position="370"/>
    </location>
</feature>
<feature type="transmembrane region" description="Helical" evidence="10">
    <location>
        <begin position="154"/>
        <end position="176"/>
    </location>
</feature>
<feature type="transmembrane region" description="Helical" evidence="10">
    <location>
        <begin position="699"/>
        <end position="716"/>
    </location>
</feature>
<dbReference type="Gene3D" id="3.30.70.100">
    <property type="match status" value="1"/>
</dbReference>
<proteinExistence type="inferred from homology"/>
<dbReference type="NCBIfam" id="TIGR01494">
    <property type="entry name" value="ATPase_P-type"/>
    <property type="match status" value="2"/>
</dbReference>
<evidence type="ECO:0000313" key="12">
    <source>
        <dbReference type="EMBL" id="NII41736.1"/>
    </source>
</evidence>
<dbReference type="PANTHER" id="PTHR43520:SF8">
    <property type="entry name" value="P-TYPE CU(+) TRANSPORTER"/>
    <property type="match status" value="1"/>
</dbReference>
<evidence type="ECO:0000256" key="7">
    <source>
        <dbReference type="ARBA" id="ARBA00022967"/>
    </source>
</evidence>
<reference evidence="12 13" key="1">
    <citation type="submission" date="2020-03" db="EMBL/GenBank/DDBJ databases">
        <title>Above-ground endophytic microbial communities from plants in different locations in the United States.</title>
        <authorList>
            <person name="Frank C."/>
        </authorList>
    </citation>
    <scope>NUCLEOTIDE SEQUENCE [LARGE SCALE GENOMIC DNA]</scope>
    <source>
        <strain evidence="12 13">WW7</strain>
    </source>
</reference>
<dbReference type="PRINTS" id="PR00119">
    <property type="entry name" value="CATATPASE"/>
</dbReference>
<keyword evidence="7" id="KW-1278">Translocase</keyword>
<feature type="transmembrane region" description="Helical" evidence="10">
    <location>
        <begin position="722"/>
        <end position="740"/>
    </location>
</feature>
<dbReference type="InterPro" id="IPR017969">
    <property type="entry name" value="Heavy-metal-associated_CS"/>
</dbReference>
<dbReference type="SFLD" id="SFLDS00003">
    <property type="entry name" value="Haloacid_Dehalogenase"/>
    <property type="match status" value="1"/>
</dbReference>
<dbReference type="InterPro" id="IPR023299">
    <property type="entry name" value="ATPase_P-typ_cyto_dom_N"/>
</dbReference>
<dbReference type="Gene3D" id="3.40.1110.10">
    <property type="entry name" value="Calcium-transporting ATPase, cytoplasmic domain N"/>
    <property type="match status" value="1"/>
</dbReference>
<dbReference type="PROSITE" id="PS50846">
    <property type="entry name" value="HMA_2"/>
    <property type="match status" value="1"/>
</dbReference>
<evidence type="ECO:0000256" key="10">
    <source>
        <dbReference type="RuleBase" id="RU362081"/>
    </source>
</evidence>
<dbReference type="CDD" id="cd00371">
    <property type="entry name" value="HMA"/>
    <property type="match status" value="1"/>
</dbReference>
<dbReference type="InterPro" id="IPR027256">
    <property type="entry name" value="P-typ_ATPase_IB"/>
</dbReference>
<evidence type="ECO:0000256" key="6">
    <source>
        <dbReference type="ARBA" id="ARBA00022840"/>
    </source>
</evidence>
<keyword evidence="10" id="KW-1003">Cell membrane</keyword>
<sequence>MATTTPAAAPPVELAIEGMTCASCANRIERKLNRMPGVSATVNYATETATVSLPDGTPVDDAIATVEQAGYSARRPEPEQPDVDALAPLRRRLVVSTVLAVPVVALSMVPAFQFPWWQWVALVLAAPVATWGAWPFHGAAARNARHGTATMDTLVSLGIVAAGLWSVWALVFGGAGGPDMHMTFAFTAPRGAAPEPYLEVAAAVTVFLLAGRYAEGRAKTRSSAALRALLALGASTARVLRDGREVEVPAASLRVGDRFVVRPGERIASDGTVVDGTSAVDTSVMTGESVPVEVGPGTAVTGATVNVGGLLTVEAVRVGADTELARIGKLVTEAQTGKADVQRLADRVSGVFVPVVLGLAALSLVGWLVLTGDVEAALTAAVATLVIACPCALGLATPTALLVGTGRGSQLGILIRGPQVLEATRRIDTVLLDKTGTVTTGTMRVTAVLSADGEDADAVLRAAAAAESGSEHPIARAVVAAGAVGSAGTDPAGTDPATRTESFASTAGLGVQALVDGVLVLVGRPVWLRDAWAVTMPESLSTAATEAETAGRTTVAVAWEGRVRGVVVVADTVAPGAAEAVRRLQELGLDTMLLTGDAAGVANSVAAEVGIDRVTAGVRPEDKYRIVTELQAAGRTVAMVGDGVNDAAALAAADLGIAMGTGTDAAVEAADITLVRADLRAAVDAVRLSRRTLRTIRTNLFWAFAYNVAAIPLAMAGLMNPVIAGAAMALSSVFVLTNSLRLRRFRSVDGSAR</sequence>
<evidence type="ECO:0000313" key="13">
    <source>
        <dbReference type="Proteomes" id="UP001318300"/>
    </source>
</evidence>
<keyword evidence="4 10" id="KW-0479">Metal-binding</keyword>
<dbReference type="PROSITE" id="PS00154">
    <property type="entry name" value="ATPASE_E1_E2"/>
    <property type="match status" value="1"/>
</dbReference>
<dbReference type="PROSITE" id="PS01229">
    <property type="entry name" value="COF_2"/>
    <property type="match status" value="1"/>
</dbReference>
<dbReference type="SUPFAM" id="SSF81653">
    <property type="entry name" value="Calcium ATPase, transduction domain A"/>
    <property type="match status" value="1"/>
</dbReference>
<feature type="transmembrane region" description="Helical" evidence="10">
    <location>
        <begin position="93"/>
        <end position="110"/>
    </location>
</feature>
<name>A0ABX0TBA1_9MICO</name>
<keyword evidence="6 10" id="KW-0067">ATP-binding</keyword>
<dbReference type="SFLD" id="SFLDG00002">
    <property type="entry name" value="C1.7:_P-type_atpase_like"/>
    <property type="match status" value="1"/>
</dbReference>
<keyword evidence="5 10" id="KW-0547">Nucleotide-binding</keyword>
<feature type="transmembrane region" description="Helical" evidence="10">
    <location>
        <begin position="376"/>
        <end position="403"/>
    </location>
</feature>
<dbReference type="InterPro" id="IPR059000">
    <property type="entry name" value="ATPase_P-type_domA"/>
</dbReference>
<organism evidence="12 13">
    <name type="scientific">Curtobacterium salicis</name>
    <dbReference type="NCBI Taxonomy" id="1779862"/>
    <lineage>
        <taxon>Bacteria</taxon>
        <taxon>Bacillati</taxon>
        <taxon>Actinomycetota</taxon>
        <taxon>Actinomycetes</taxon>
        <taxon>Micrococcales</taxon>
        <taxon>Microbacteriaceae</taxon>
        <taxon>Curtobacterium</taxon>
    </lineage>
</organism>
<keyword evidence="3 10" id="KW-0812">Transmembrane</keyword>
<dbReference type="InterPro" id="IPR044492">
    <property type="entry name" value="P_typ_ATPase_HD_dom"/>
</dbReference>
<dbReference type="Gene3D" id="2.70.150.10">
    <property type="entry name" value="Calcium-transporting ATPase, cytoplasmic transduction domain A"/>
    <property type="match status" value="1"/>
</dbReference>
<dbReference type="InterPro" id="IPR008250">
    <property type="entry name" value="ATPase_P-typ_transduc_dom_A_sf"/>
</dbReference>
<dbReference type="InterPro" id="IPR023214">
    <property type="entry name" value="HAD_sf"/>
</dbReference>
<feature type="transmembrane region" description="Helical" evidence="10">
    <location>
        <begin position="116"/>
        <end position="134"/>
    </location>
</feature>
<comment type="caution">
    <text evidence="12">The sequence shown here is derived from an EMBL/GenBank/DDBJ whole genome shotgun (WGS) entry which is preliminary data.</text>
</comment>
<dbReference type="Pfam" id="PF00122">
    <property type="entry name" value="E1-E2_ATPase"/>
    <property type="match status" value="1"/>
</dbReference>
<evidence type="ECO:0000256" key="9">
    <source>
        <dbReference type="ARBA" id="ARBA00023136"/>
    </source>
</evidence>
<comment type="subcellular location">
    <subcellularLocation>
        <location evidence="1">Cell membrane</location>
        <topology evidence="1">Multi-pass membrane protein</topology>
    </subcellularLocation>
</comment>
<dbReference type="PANTHER" id="PTHR43520">
    <property type="entry name" value="ATP7, ISOFORM B"/>
    <property type="match status" value="1"/>
</dbReference>
<dbReference type="InterPro" id="IPR036412">
    <property type="entry name" value="HAD-like_sf"/>
</dbReference>
<evidence type="ECO:0000256" key="1">
    <source>
        <dbReference type="ARBA" id="ARBA00004651"/>
    </source>
</evidence>
<dbReference type="InterPro" id="IPR023298">
    <property type="entry name" value="ATPase_P-typ_TM_dom_sf"/>
</dbReference>
<keyword evidence="9 10" id="KW-0472">Membrane</keyword>
<dbReference type="SUPFAM" id="SSF81665">
    <property type="entry name" value="Calcium ATPase, transmembrane domain M"/>
    <property type="match status" value="1"/>
</dbReference>